<gene>
    <name evidence="2" type="ORF">DFR24_3415</name>
</gene>
<sequence>MTQPQQYRADVKPEGDGKTSERERADNARQADSGPIEREVKTQQDRQDGTIDDDRTVLDSSRPRAAP</sequence>
<keyword evidence="3" id="KW-1185">Reference proteome</keyword>
<evidence type="ECO:0000313" key="3">
    <source>
        <dbReference type="Proteomes" id="UP000295341"/>
    </source>
</evidence>
<dbReference type="RefSeq" id="WP_133882611.1">
    <property type="nucleotide sequence ID" value="NZ_MWIN01000019.1"/>
</dbReference>
<dbReference type="EMBL" id="SOBT01000010">
    <property type="protein sequence ID" value="TDU26391.1"/>
    <property type="molecule type" value="Genomic_DNA"/>
</dbReference>
<proteinExistence type="predicted"/>
<name>A0A4S3K287_9GAMM</name>
<accession>A0A4S3K287</accession>
<organism evidence="2 3">
    <name type="scientific">Panacagrimonas perspica</name>
    <dbReference type="NCBI Taxonomy" id="381431"/>
    <lineage>
        <taxon>Bacteria</taxon>
        <taxon>Pseudomonadati</taxon>
        <taxon>Pseudomonadota</taxon>
        <taxon>Gammaproteobacteria</taxon>
        <taxon>Nevskiales</taxon>
        <taxon>Nevskiaceae</taxon>
        <taxon>Panacagrimonas</taxon>
    </lineage>
</organism>
<protein>
    <submittedName>
        <fullName evidence="2">Uncharacterized protein</fullName>
    </submittedName>
</protein>
<evidence type="ECO:0000313" key="2">
    <source>
        <dbReference type="EMBL" id="TDU26391.1"/>
    </source>
</evidence>
<dbReference type="AlphaFoldDB" id="A0A4S3K287"/>
<evidence type="ECO:0000256" key="1">
    <source>
        <dbReference type="SAM" id="MobiDB-lite"/>
    </source>
</evidence>
<dbReference type="Proteomes" id="UP000295341">
    <property type="component" value="Unassembled WGS sequence"/>
</dbReference>
<feature type="region of interest" description="Disordered" evidence="1">
    <location>
        <begin position="1"/>
        <end position="67"/>
    </location>
</feature>
<reference evidence="2 3" key="1">
    <citation type="submission" date="2019-03" db="EMBL/GenBank/DDBJ databases">
        <title>Genomic Encyclopedia of Type Strains, Phase IV (KMG-IV): sequencing the most valuable type-strain genomes for metagenomic binning, comparative biology and taxonomic classification.</title>
        <authorList>
            <person name="Goeker M."/>
        </authorList>
    </citation>
    <scope>NUCLEOTIDE SEQUENCE [LARGE SCALE GENOMIC DNA]</scope>
    <source>
        <strain evidence="2 3">DSM 26377</strain>
    </source>
</reference>
<comment type="caution">
    <text evidence="2">The sequence shown here is derived from an EMBL/GenBank/DDBJ whole genome shotgun (WGS) entry which is preliminary data.</text>
</comment>
<feature type="compositionally biased region" description="Basic and acidic residues" evidence="1">
    <location>
        <begin position="9"/>
        <end position="57"/>
    </location>
</feature>